<comment type="caution">
    <text evidence="3">The sequence shown here is derived from an EMBL/GenBank/DDBJ whole genome shotgun (WGS) entry which is preliminary data.</text>
</comment>
<keyword evidence="1" id="KW-0472">Membrane</keyword>
<dbReference type="PANTHER" id="PTHR22803">
    <property type="entry name" value="MANNOSE, PHOSPHOLIPASE, LECTIN RECEPTOR RELATED"/>
    <property type="match status" value="1"/>
</dbReference>
<sequence>METSIITRRGLNLFSIGTTCLPNWHLTTETFELCSEISANNVKKFSTTRTSCRPPKRKEKDIHYFYCIRAFWEELTWSDALKKCQEYNGELIKIGSDQKRYFVQGRFFLTASIWIGLQDRKKWLDQTNVRFSQYHVSSRKNATCHVILKGGSWKDQPCHREVSVLCQRDTLEGSSDVIMHFQYHLPKNTFLLHRPVQVTCSSFGTQSNNMSWEIRDPSSNLINLPQTIKKMKVPTTASDGRCLMNTTSTLSFVPSKGTASSLSISCFTFKTLYYPQCTTSSSRFSFCAALKIPFRLIDGPRRSPDLSVSYREMDGLVIVGETVNFRCNASTGMDESLLWVVTINNISQPVDSNLTIKFTRSDTNQADQHTSIIRFRMQRLLDGFSVACFAYNALNYMDQLTCKNTDQYCVESPRLFAAPENKYVYAIWFLAAFIFGLLVTLLMMLVCQLFKPMFSATLQYPETDKTG</sequence>
<feature type="transmembrane region" description="Helical" evidence="1">
    <location>
        <begin position="423"/>
        <end position="446"/>
    </location>
</feature>
<dbReference type="Proteomes" id="UP001283361">
    <property type="component" value="Unassembled WGS sequence"/>
</dbReference>
<reference evidence="3" key="1">
    <citation type="journal article" date="2023" name="G3 (Bethesda)">
        <title>A reference genome for the long-term kleptoplast-retaining sea slug Elysia crispata morphotype clarki.</title>
        <authorList>
            <person name="Eastman K.E."/>
            <person name="Pendleton A.L."/>
            <person name="Shaikh M.A."/>
            <person name="Suttiyut T."/>
            <person name="Ogas R."/>
            <person name="Tomko P."/>
            <person name="Gavelis G."/>
            <person name="Widhalm J.R."/>
            <person name="Wisecaver J.H."/>
        </authorList>
    </citation>
    <scope>NUCLEOTIDE SEQUENCE</scope>
    <source>
        <strain evidence="3">ECLA1</strain>
    </source>
</reference>
<dbReference type="EMBL" id="JAWDGP010005803">
    <property type="protein sequence ID" value="KAK3751937.1"/>
    <property type="molecule type" value="Genomic_DNA"/>
</dbReference>
<keyword evidence="4" id="KW-1185">Reference proteome</keyword>
<dbReference type="InterPro" id="IPR001304">
    <property type="entry name" value="C-type_lectin-like"/>
</dbReference>
<gene>
    <name evidence="3" type="ORF">RRG08_046212</name>
</gene>
<dbReference type="CDD" id="cd00037">
    <property type="entry name" value="CLECT"/>
    <property type="match status" value="1"/>
</dbReference>
<evidence type="ECO:0000313" key="4">
    <source>
        <dbReference type="Proteomes" id="UP001283361"/>
    </source>
</evidence>
<organism evidence="3 4">
    <name type="scientific">Elysia crispata</name>
    <name type="common">lettuce slug</name>
    <dbReference type="NCBI Taxonomy" id="231223"/>
    <lineage>
        <taxon>Eukaryota</taxon>
        <taxon>Metazoa</taxon>
        <taxon>Spiralia</taxon>
        <taxon>Lophotrochozoa</taxon>
        <taxon>Mollusca</taxon>
        <taxon>Gastropoda</taxon>
        <taxon>Heterobranchia</taxon>
        <taxon>Euthyneura</taxon>
        <taxon>Panpulmonata</taxon>
        <taxon>Sacoglossa</taxon>
        <taxon>Placobranchoidea</taxon>
        <taxon>Plakobranchidae</taxon>
        <taxon>Elysia</taxon>
    </lineage>
</organism>
<dbReference type="PROSITE" id="PS50041">
    <property type="entry name" value="C_TYPE_LECTIN_2"/>
    <property type="match status" value="1"/>
</dbReference>
<keyword evidence="1" id="KW-0812">Transmembrane</keyword>
<evidence type="ECO:0000256" key="1">
    <source>
        <dbReference type="SAM" id="Phobius"/>
    </source>
</evidence>
<proteinExistence type="predicted"/>
<evidence type="ECO:0000259" key="2">
    <source>
        <dbReference type="PROSITE" id="PS50041"/>
    </source>
</evidence>
<dbReference type="AlphaFoldDB" id="A0AAE1D2F3"/>
<name>A0AAE1D2F3_9GAST</name>
<dbReference type="SMART" id="SM00034">
    <property type="entry name" value="CLECT"/>
    <property type="match status" value="1"/>
</dbReference>
<dbReference type="Pfam" id="PF00059">
    <property type="entry name" value="Lectin_C"/>
    <property type="match status" value="1"/>
</dbReference>
<feature type="domain" description="C-type lectin" evidence="2">
    <location>
        <begin position="63"/>
        <end position="167"/>
    </location>
</feature>
<dbReference type="InterPro" id="IPR016187">
    <property type="entry name" value="CTDL_fold"/>
</dbReference>
<accession>A0AAE1D2F3</accession>
<protein>
    <recommendedName>
        <fullName evidence="2">C-type lectin domain-containing protein</fullName>
    </recommendedName>
</protein>
<keyword evidence="1" id="KW-1133">Transmembrane helix</keyword>
<evidence type="ECO:0000313" key="3">
    <source>
        <dbReference type="EMBL" id="KAK3751937.1"/>
    </source>
</evidence>
<dbReference type="SUPFAM" id="SSF56436">
    <property type="entry name" value="C-type lectin-like"/>
    <property type="match status" value="1"/>
</dbReference>
<dbReference type="InterPro" id="IPR050111">
    <property type="entry name" value="C-type_lectin/snaclec_domain"/>
</dbReference>
<dbReference type="Gene3D" id="3.10.100.10">
    <property type="entry name" value="Mannose-Binding Protein A, subunit A"/>
    <property type="match status" value="1"/>
</dbReference>
<dbReference type="InterPro" id="IPR016186">
    <property type="entry name" value="C-type_lectin-like/link_sf"/>
</dbReference>